<protein>
    <recommendedName>
        <fullName evidence="3">Ribbon-helix-helix protein, copG family</fullName>
    </recommendedName>
</protein>
<dbReference type="EMBL" id="FQZS01000014">
    <property type="protein sequence ID" value="SHJ03880.1"/>
    <property type="molecule type" value="Genomic_DNA"/>
</dbReference>
<reference evidence="1 2" key="1">
    <citation type="submission" date="2016-11" db="EMBL/GenBank/DDBJ databases">
        <authorList>
            <person name="Jaros S."/>
            <person name="Januszkiewicz K."/>
            <person name="Wedrychowicz H."/>
        </authorList>
    </citation>
    <scope>NUCLEOTIDE SEQUENCE [LARGE SCALE GENOMIC DNA]</scope>
    <source>
        <strain evidence="1 2">DSM 19022</strain>
    </source>
</reference>
<dbReference type="RefSeq" id="WP_073026223.1">
    <property type="nucleotide sequence ID" value="NZ_FQZS01000014.1"/>
</dbReference>
<accession>A0A1M6G1S9</accession>
<organism evidence="1 2">
    <name type="scientific">Lutispora thermophila DSM 19022</name>
    <dbReference type="NCBI Taxonomy" id="1122184"/>
    <lineage>
        <taxon>Bacteria</taxon>
        <taxon>Bacillati</taxon>
        <taxon>Bacillota</taxon>
        <taxon>Clostridia</taxon>
        <taxon>Lutisporales</taxon>
        <taxon>Lutisporaceae</taxon>
        <taxon>Lutispora</taxon>
    </lineage>
</organism>
<proteinExistence type="predicted"/>
<sequence length="64" mass="7427">MAKILVSFKERERDLYELVNSQGDKSNFIKDALKFYLQNKEQKIKTPENSEVEHSGILDILDGI</sequence>
<dbReference type="STRING" id="1122184.SAMN02745176_02173"/>
<gene>
    <name evidence="1" type="ORF">SAMN02745176_02173</name>
</gene>
<evidence type="ECO:0008006" key="3">
    <source>
        <dbReference type="Google" id="ProtNLM"/>
    </source>
</evidence>
<evidence type="ECO:0000313" key="2">
    <source>
        <dbReference type="Proteomes" id="UP000184442"/>
    </source>
</evidence>
<keyword evidence="2" id="KW-1185">Reference proteome</keyword>
<name>A0A1M6G1S9_9FIRM</name>
<dbReference type="AlphaFoldDB" id="A0A1M6G1S9"/>
<dbReference type="Proteomes" id="UP000184442">
    <property type="component" value="Unassembled WGS sequence"/>
</dbReference>
<dbReference type="OrthoDB" id="9907916at2"/>
<evidence type="ECO:0000313" key="1">
    <source>
        <dbReference type="EMBL" id="SHJ03880.1"/>
    </source>
</evidence>